<organism evidence="10">
    <name type="scientific">Sporolactobacillus sp. Y61</name>
    <dbReference type="NCBI Taxonomy" id="3160863"/>
    <lineage>
        <taxon>Bacteria</taxon>
        <taxon>Bacillati</taxon>
        <taxon>Bacillota</taxon>
        <taxon>Bacilli</taxon>
        <taxon>Bacillales</taxon>
        <taxon>Sporolactobacillaceae</taxon>
        <taxon>Sporolactobacillus</taxon>
    </lineage>
</organism>
<accession>A0AAU8IFS3</accession>
<protein>
    <submittedName>
        <fullName evidence="10">Mannose/fructose/sorbose PTS transporter subunit IIA</fullName>
        <ecNumber evidence="10">2.7.1.-</ecNumber>
    </submittedName>
</protein>
<dbReference type="CDD" id="cd00006">
    <property type="entry name" value="PTS_IIA_man"/>
    <property type="match status" value="1"/>
</dbReference>
<dbReference type="InterPro" id="IPR051471">
    <property type="entry name" value="Bacterial_PTS_sugar_comp"/>
</dbReference>
<dbReference type="InterPro" id="IPR013789">
    <property type="entry name" value="PTS_EIIA_man"/>
</dbReference>
<keyword evidence="4" id="KW-0597">Phosphoprotein</keyword>
<dbReference type="GO" id="GO:0005737">
    <property type="term" value="C:cytoplasm"/>
    <property type="evidence" value="ECO:0007669"/>
    <property type="project" value="UniProtKB-SubCell"/>
</dbReference>
<dbReference type="EC" id="2.7.1.-" evidence="10"/>
<evidence type="ECO:0000256" key="2">
    <source>
        <dbReference type="ARBA" id="ARBA00022448"/>
    </source>
</evidence>
<keyword evidence="2" id="KW-0813">Transport</keyword>
<keyword evidence="5" id="KW-0762">Sugar transport</keyword>
<evidence type="ECO:0000256" key="7">
    <source>
        <dbReference type="ARBA" id="ARBA00022683"/>
    </source>
</evidence>
<dbReference type="InterPro" id="IPR036662">
    <property type="entry name" value="PTS_EIIA_man-typ_sf"/>
</dbReference>
<evidence type="ECO:0000256" key="6">
    <source>
        <dbReference type="ARBA" id="ARBA00022679"/>
    </source>
</evidence>
<reference evidence="10" key="1">
    <citation type="submission" date="2024-06" db="EMBL/GenBank/DDBJ databases">
        <authorList>
            <person name="Fan A."/>
            <person name="Zhang F.Y."/>
            <person name="Zhang L."/>
        </authorList>
    </citation>
    <scope>NUCLEOTIDE SEQUENCE</scope>
    <source>
        <strain evidence="10">Y61</strain>
    </source>
</reference>
<dbReference type="InterPro" id="IPR004701">
    <property type="entry name" value="PTS_EIIA_man-typ"/>
</dbReference>
<dbReference type="PANTHER" id="PTHR33799:SF1">
    <property type="entry name" value="PTS SYSTEM MANNOSE-SPECIFIC EIIAB COMPONENT-RELATED"/>
    <property type="match status" value="1"/>
</dbReference>
<dbReference type="GO" id="GO:0016301">
    <property type="term" value="F:kinase activity"/>
    <property type="evidence" value="ECO:0007669"/>
    <property type="project" value="UniProtKB-KW"/>
</dbReference>
<evidence type="ECO:0000256" key="1">
    <source>
        <dbReference type="ARBA" id="ARBA00004496"/>
    </source>
</evidence>
<dbReference type="GO" id="GO:0016020">
    <property type="term" value="C:membrane"/>
    <property type="evidence" value="ECO:0007669"/>
    <property type="project" value="InterPro"/>
</dbReference>
<keyword evidence="6 10" id="KW-0808">Transferase</keyword>
<keyword evidence="3" id="KW-0963">Cytoplasm</keyword>
<dbReference type="AlphaFoldDB" id="A0AAU8IFS3"/>
<feature type="domain" description="PTS EIIA type-4" evidence="9">
    <location>
        <begin position="1"/>
        <end position="124"/>
    </location>
</feature>
<dbReference type="EMBL" id="CP159510">
    <property type="protein sequence ID" value="XCJ16821.1"/>
    <property type="molecule type" value="Genomic_DNA"/>
</dbReference>
<dbReference type="RefSeq" id="WP_353948192.1">
    <property type="nucleotide sequence ID" value="NZ_CP159510.1"/>
</dbReference>
<evidence type="ECO:0000256" key="5">
    <source>
        <dbReference type="ARBA" id="ARBA00022597"/>
    </source>
</evidence>
<keyword evidence="8" id="KW-0418">Kinase</keyword>
<dbReference type="Gene3D" id="3.40.50.510">
    <property type="entry name" value="Phosphotransferase system, mannose-type IIA component"/>
    <property type="match status" value="1"/>
</dbReference>
<dbReference type="InterPro" id="IPR033887">
    <property type="entry name" value="PTS_IIA_man"/>
</dbReference>
<dbReference type="GO" id="GO:0016773">
    <property type="term" value="F:phosphotransferase activity, alcohol group as acceptor"/>
    <property type="evidence" value="ECO:0007669"/>
    <property type="project" value="InterPro"/>
</dbReference>
<proteinExistence type="predicted"/>
<gene>
    <name evidence="10" type="ORF">ABNN70_14490</name>
</gene>
<evidence type="ECO:0000256" key="8">
    <source>
        <dbReference type="ARBA" id="ARBA00022777"/>
    </source>
</evidence>
<dbReference type="Pfam" id="PF03610">
    <property type="entry name" value="EIIA-man"/>
    <property type="match status" value="1"/>
</dbReference>
<dbReference type="PROSITE" id="PS51096">
    <property type="entry name" value="PTS_EIIA_TYPE_4"/>
    <property type="match status" value="1"/>
</dbReference>
<comment type="subcellular location">
    <subcellularLocation>
        <location evidence="1">Cytoplasm</location>
    </subcellularLocation>
</comment>
<evidence type="ECO:0000256" key="3">
    <source>
        <dbReference type="ARBA" id="ARBA00022490"/>
    </source>
</evidence>
<evidence type="ECO:0000259" key="9">
    <source>
        <dbReference type="PROSITE" id="PS51096"/>
    </source>
</evidence>
<dbReference type="PANTHER" id="PTHR33799">
    <property type="entry name" value="PTS PERMEASE-RELATED-RELATED"/>
    <property type="match status" value="1"/>
</dbReference>
<evidence type="ECO:0000256" key="4">
    <source>
        <dbReference type="ARBA" id="ARBA00022553"/>
    </source>
</evidence>
<dbReference type="SUPFAM" id="SSF53062">
    <property type="entry name" value="PTS system fructose IIA component-like"/>
    <property type="match status" value="1"/>
</dbReference>
<dbReference type="GO" id="GO:0009401">
    <property type="term" value="P:phosphoenolpyruvate-dependent sugar phosphotransferase system"/>
    <property type="evidence" value="ECO:0007669"/>
    <property type="project" value="UniProtKB-KW"/>
</dbReference>
<evidence type="ECO:0000313" key="10">
    <source>
        <dbReference type="EMBL" id="XCJ16821.1"/>
    </source>
</evidence>
<dbReference type="NCBIfam" id="TIGR00824">
    <property type="entry name" value="EIIA-man"/>
    <property type="match status" value="1"/>
</dbReference>
<name>A0AAU8IFS3_9BACL</name>
<sequence>MIALIIATHGAFSREIVKSAEMIFGKQENVATVTFSPGEGPDDLKRKYEEALHGLDVRDGLLFMVDLFGGSPFNAASNFAAGKENMDVITGLSLPMLIECFSKRDSLNLEALVDEMSQTAVEGVKSLNKTLGEAENDSGEDDF</sequence>
<keyword evidence="7" id="KW-0598">Phosphotransferase system</keyword>